<proteinExistence type="predicted"/>
<dbReference type="Pfam" id="PF00788">
    <property type="entry name" value="RA"/>
    <property type="match status" value="1"/>
</dbReference>
<reference evidence="4" key="3">
    <citation type="submission" date="2024-02" db="UniProtKB">
        <authorList>
            <consortium name="WormBaseParasite"/>
        </authorList>
    </citation>
    <scope>IDENTIFICATION</scope>
    <source>
        <strain evidence="4">pt0022</strain>
    </source>
</reference>
<dbReference type="Proteomes" id="UP000093561">
    <property type="component" value="Unassembled WGS sequence"/>
</dbReference>
<dbReference type="SUPFAM" id="SSF54236">
    <property type="entry name" value="Ubiquitin-like"/>
    <property type="match status" value="1"/>
</dbReference>
<evidence type="ECO:0000313" key="3">
    <source>
        <dbReference type="Proteomes" id="UP000093561"/>
    </source>
</evidence>
<name>A0AAF5PW98_WUCBA</name>
<dbReference type="PROSITE" id="PS50200">
    <property type="entry name" value="RA"/>
    <property type="match status" value="1"/>
</dbReference>
<dbReference type="AlphaFoldDB" id="A0AAF5PW98"/>
<evidence type="ECO:0000313" key="4">
    <source>
        <dbReference type="WBParaSite" id="mrna-Wban_06244"/>
    </source>
</evidence>
<dbReference type="PANTHER" id="PTHR15286:SF6">
    <property type="entry name" value="GH01133P"/>
    <property type="match status" value="1"/>
</dbReference>
<protein>
    <submittedName>
        <fullName evidence="4">Ras-associating domain-containing protein</fullName>
    </submittedName>
</protein>
<evidence type="ECO:0000259" key="2">
    <source>
        <dbReference type="PROSITE" id="PS50200"/>
    </source>
</evidence>
<dbReference type="CDD" id="cd16123">
    <property type="entry name" value="RA_RASSF7_like"/>
    <property type="match status" value="1"/>
</dbReference>
<dbReference type="WBParaSite" id="mrna-Wban_06244">
    <property type="protein sequence ID" value="mrna-Wban_06244"/>
    <property type="gene ID" value="Wban_06244"/>
</dbReference>
<feature type="domain" description="Ras-associating" evidence="2">
    <location>
        <begin position="1"/>
        <end position="82"/>
    </location>
</feature>
<sequence length="363" mass="41155">MEIRVIVDGIERSVSGITSSTTCAQVIYALAHATGQKGRFVLIEKFGDTERSLAPLDRPLEMLKKRGTHSRCVTFLLKHLDEGPLSVTGETYLVDTDDRLENSQLKEPCFTSLVSSVFQGAHINGTDTEQNRGVVSPTAVLPSMPEQLYRPVFQKTSMQEVTIERIKNRPPPPTYHEVIEQRFTSLSKQNTPFSSLTPLQPADISVDDQSRLINNVTSQPINLDSSGILIKKLSTNALEELIQNQSQIIGQQKTHLARLDLAVDNAQQRELIQLKRQQENLRAVLNPLRERDWPNRLQHERTELQKITATISEFKQKLDAITNEVRLRTEEEQELEYGIIILEEELKQLEDDVNDAILSEINE</sequence>
<reference evidence="3" key="2">
    <citation type="journal article" date="2016" name="Mol. Ecol.">
        <title>Population genomics of the filarial nematode parasite Wuchereria bancrofti from mosquitoes.</title>
        <authorList>
            <person name="Small S.T."/>
            <person name="Reimer L.J."/>
            <person name="Tisch D.J."/>
            <person name="King C.L."/>
            <person name="Christensen B.M."/>
            <person name="Siba P.M."/>
            <person name="Kazura J.W."/>
            <person name="Serre D."/>
            <person name="Zimmerman P.A."/>
        </authorList>
    </citation>
    <scope>NUCLEOTIDE SEQUENCE</scope>
    <source>
        <strain evidence="3">pt0022</strain>
    </source>
</reference>
<dbReference type="InterPro" id="IPR000159">
    <property type="entry name" value="RA_dom"/>
</dbReference>
<accession>A0AAF5PW98</accession>
<organism evidence="3 4">
    <name type="scientific">Wuchereria bancrofti</name>
    <dbReference type="NCBI Taxonomy" id="6293"/>
    <lineage>
        <taxon>Eukaryota</taxon>
        <taxon>Metazoa</taxon>
        <taxon>Ecdysozoa</taxon>
        <taxon>Nematoda</taxon>
        <taxon>Chromadorea</taxon>
        <taxon>Rhabditida</taxon>
        <taxon>Spirurina</taxon>
        <taxon>Spiruromorpha</taxon>
        <taxon>Filarioidea</taxon>
        <taxon>Onchocercidae</taxon>
        <taxon>Wuchereria</taxon>
    </lineage>
</organism>
<dbReference type="Gene3D" id="3.10.20.90">
    <property type="entry name" value="Phosphatidylinositol 3-kinase Catalytic Subunit, Chain A, domain 1"/>
    <property type="match status" value="1"/>
</dbReference>
<dbReference type="PANTHER" id="PTHR15286">
    <property type="entry name" value="RAS-ASSOCIATING DOMAIN CONTAINING PROTEIN"/>
    <property type="match status" value="1"/>
</dbReference>
<evidence type="ECO:0000256" key="1">
    <source>
        <dbReference type="SAM" id="Coils"/>
    </source>
</evidence>
<reference evidence="3" key="1">
    <citation type="submission" date="2015-03" db="EMBL/GenBank/DDBJ databases">
        <title>Wuchereria bancrofti Genome Sequencing Papua New Guinea Strain.</title>
        <authorList>
            <person name="Small S.T."/>
            <person name="Serre D."/>
            <person name="Zimmerman P.A."/>
        </authorList>
    </citation>
    <scope>NUCLEOTIDE SEQUENCE [LARGE SCALE GENOMIC DNA]</scope>
    <source>
        <strain evidence="3">pt0022</strain>
    </source>
</reference>
<feature type="coiled-coil region" evidence="1">
    <location>
        <begin position="297"/>
        <end position="359"/>
    </location>
</feature>
<keyword evidence="1" id="KW-0175">Coiled coil</keyword>
<dbReference type="InterPro" id="IPR033593">
    <property type="entry name" value="N-RASSF"/>
</dbReference>
<dbReference type="InterPro" id="IPR029071">
    <property type="entry name" value="Ubiquitin-like_domsf"/>
</dbReference>
<dbReference type="GO" id="GO:0007165">
    <property type="term" value="P:signal transduction"/>
    <property type="evidence" value="ECO:0007669"/>
    <property type="project" value="InterPro"/>
</dbReference>